<keyword evidence="1" id="KW-1133">Transmembrane helix</keyword>
<proteinExistence type="predicted"/>
<protein>
    <submittedName>
        <fullName evidence="2">Uncharacterized protein</fullName>
    </submittedName>
</protein>
<name>T1IX73_STRMM</name>
<sequence length="137" mass="15721">MEFSWLKRIHGILLLVAFLFNMIVLAVYYYPKITLSDLEDIVIGSTFFILFYMVLAFTLGEKDIRDYSFTGLVFAIAHGILNLVIAGSLISRSLKKKSKNKFTWEFMVSGVCVCIVAIVLFVSIVFLIKNKRQYDED</sequence>
<feature type="transmembrane region" description="Helical" evidence="1">
    <location>
        <begin position="12"/>
        <end position="30"/>
    </location>
</feature>
<feature type="transmembrane region" description="Helical" evidence="1">
    <location>
        <begin position="72"/>
        <end position="94"/>
    </location>
</feature>
<dbReference type="EnsemblMetazoa" id="SMAR005804-RA">
    <property type="protein sequence ID" value="SMAR005804-PA"/>
    <property type="gene ID" value="SMAR005804"/>
</dbReference>
<dbReference type="Proteomes" id="UP000014500">
    <property type="component" value="Unassembled WGS sequence"/>
</dbReference>
<dbReference type="PhylomeDB" id="T1IX73"/>
<evidence type="ECO:0000256" key="1">
    <source>
        <dbReference type="SAM" id="Phobius"/>
    </source>
</evidence>
<feature type="transmembrane region" description="Helical" evidence="1">
    <location>
        <begin position="106"/>
        <end position="128"/>
    </location>
</feature>
<dbReference type="AlphaFoldDB" id="T1IX73"/>
<keyword evidence="1" id="KW-0812">Transmembrane</keyword>
<reference evidence="2" key="2">
    <citation type="submission" date="2015-02" db="UniProtKB">
        <authorList>
            <consortium name="EnsemblMetazoa"/>
        </authorList>
    </citation>
    <scope>IDENTIFICATION</scope>
</reference>
<accession>T1IX73</accession>
<feature type="transmembrane region" description="Helical" evidence="1">
    <location>
        <begin position="42"/>
        <end position="60"/>
    </location>
</feature>
<evidence type="ECO:0000313" key="2">
    <source>
        <dbReference type="EnsemblMetazoa" id="SMAR005804-PA"/>
    </source>
</evidence>
<reference evidence="3" key="1">
    <citation type="submission" date="2011-05" db="EMBL/GenBank/DDBJ databases">
        <authorList>
            <person name="Richards S.R."/>
            <person name="Qu J."/>
            <person name="Jiang H."/>
            <person name="Jhangiani S.N."/>
            <person name="Agravi P."/>
            <person name="Goodspeed R."/>
            <person name="Gross S."/>
            <person name="Mandapat C."/>
            <person name="Jackson L."/>
            <person name="Mathew T."/>
            <person name="Pu L."/>
            <person name="Thornton R."/>
            <person name="Saada N."/>
            <person name="Wilczek-Boney K.B."/>
            <person name="Lee S."/>
            <person name="Kovar C."/>
            <person name="Wu Y."/>
            <person name="Scherer S.E."/>
            <person name="Worley K.C."/>
            <person name="Muzny D.M."/>
            <person name="Gibbs R."/>
        </authorList>
    </citation>
    <scope>NUCLEOTIDE SEQUENCE</scope>
    <source>
        <strain evidence="3">Brora</strain>
    </source>
</reference>
<dbReference type="EMBL" id="JH431644">
    <property type="status" value="NOT_ANNOTATED_CDS"/>
    <property type="molecule type" value="Genomic_DNA"/>
</dbReference>
<evidence type="ECO:0000313" key="3">
    <source>
        <dbReference type="Proteomes" id="UP000014500"/>
    </source>
</evidence>
<keyword evidence="1" id="KW-0472">Membrane</keyword>
<keyword evidence="3" id="KW-1185">Reference proteome</keyword>
<organism evidence="2 3">
    <name type="scientific">Strigamia maritima</name>
    <name type="common">European centipede</name>
    <name type="synonym">Geophilus maritimus</name>
    <dbReference type="NCBI Taxonomy" id="126957"/>
    <lineage>
        <taxon>Eukaryota</taxon>
        <taxon>Metazoa</taxon>
        <taxon>Ecdysozoa</taxon>
        <taxon>Arthropoda</taxon>
        <taxon>Myriapoda</taxon>
        <taxon>Chilopoda</taxon>
        <taxon>Pleurostigmophora</taxon>
        <taxon>Geophilomorpha</taxon>
        <taxon>Linotaeniidae</taxon>
        <taxon>Strigamia</taxon>
    </lineage>
</organism>
<dbReference type="HOGENOM" id="CLU_136414_0_0_1"/>